<accession>A0ABW1B129</accession>
<protein>
    <submittedName>
        <fullName evidence="2">Uncharacterized protein</fullName>
    </submittedName>
</protein>
<dbReference type="EMBL" id="JBHSNZ010000002">
    <property type="protein sequence ID" value="MFC5806670.1"/>
    <property type="molecule type" value="Genomic_DNA"/>
</dbReference>
<gene>
    <name evidence="2" type="ORF">ACFQGO_03965</name>
</gene>
<sequence length="223" mass="22783">MDRRLATAAQTLGVVFTAAATVGTAVGITEERVLAVIGNNRTLAIVAVVLTGLSIGLAIGSILTPASRGGNAVQVVLLCGATLAFLSALAVLVSAVSGYASGNGRPTVTVFSAAPGSPVKVRLTVRASGVAGKNRVVVTAQVFGKDGSPLSRLPVYQAVLRPDDEGNVQQDLEVVWEQGDATRLTVVADEEGNREIDPTCDAYVDAQGKASCASIELPSVKKN</sequence>
<dbReference type="Proteomes" id="UP001596112">
    <property type="component" value="Unassembled WGS sequence"/>
</dbReference>
<organism evidence="2 3">
    <name type="scientific">Streptomyces heilongjiangensis</name>
    <dbReference type="NCBI Taxonomy" id="945052"/>
    <lineage>
        <taxon>Bacteria</taxon>
        <taxon>Bacillati</taxon>
        <taxon>Actinomycetota</taxon>
        <taxon>Actinomycetes</taxon>
        <taxon>Kitasatosporales</taxon>
        <taxon>Streptomycetaceae</taxon>
        <taxon>Streptomyces</taxon>
    </lineage>
</organism>
<reference evidence="3" key="1">
    <citation type="journal article" date="2019" name="Int. J. Syst. Evol. Microbiol.">
        <title>The Global Catalogue of Microorganisms (GCM) 10K type strain sequencing project: providing services to taxonomists for standard genome sequencing and annotation.</title>
        <authorList>
            <consortium name="The Broad Institute Genomics Platform"/>
            <consortium name="The Broad Institute Genome Sequencing Center for Infectious Disease"/>
            <person name="Wu L."/>
            <person name="Ma J."/>
        </authorList>
    </citation>
    <scope>NUCLEOTIDE SEQUENCE [LARGE SCALE GENOMIC DNA]</scope>
    <source>
        <strain evidence="3">JCM 9918</strain>
    </source>
</reference>
<keyword evidence="1" id="KW-0472">Membrane</keyword>
<dbReference type="RefSeq" id="WP_272168024.1">
    <property type="nucleotide sequence ID" value="NZ_JAQOSL010000001.1"/>
</dbReference>
<comment type="caution">
    <text evidence="2">The sequence shown here is derived from an EMBL/GenBank/DDBJ whole genome shotgun (WGS) entry which is preliminary data.</text>
</comment>
<keyword evidence="1" id="KW-1133">Transmembrane helix</keyword>
<evidence type="ECO:0000313" key="2">
    <source>
        <dbReference type="EMBL" id="MFC5806670.1"/>
    </source>
</evidence>
<keyword evidence="3" id="KW-1185">Reference proteome</keyword>
<evidence type="ECO:0000256" key="1">
    <source>
        <dbReference type="SAM" id="Phobius"/>
    </source>
</evidence>
<evidence type="ECO:0000313" key="3">
    <source>
        <dbReference type="Proteomes" id="UP001596112"/>
    </source>
</evidence>
<keyword evidence="1" id="KW-0812">Transmembrane</keyword>
<name>A0ABW1B129_9ACTN</name>
<feature type="transmembrane region" description="Helical" evidence="1">
    <location>
        <begin position="43"/>
        <end position="63"/>
    </location>
</feature>
<feature type="transmembrane region" description="Helical" evidence="1">
    <location>
        <begin position="75"/>
        <end position="100"/>
    </location>
</feature>
<proteinExistence type="predicted"/>